<protein>
    <recommendedName>
        <fullName evidence="2">non-specific serine/threonine protein kinase</fullName>
        <ecNumber evidence="2">2.7.11.1</ecNumber>
    </recommendedName>
</protein>
<dbReference type="Pfam" id="PF01163">
    <property type="entry name" value="RIO1"/>
    <property type="match status" value="1"/>
</dbReference>
<dbReference type="EMBL" id="VLLL01000007">
    <property type="protein sequence ID" value="TWJ10640.1"/>
    <property type="molecule type" value="Genomic_DNA"/>
</dbReference>
<dbReference type="SMART" id="SM00090">
    <property type="entry name" value="RIO"/>
    <property type="match status" value="1"/>
</dbReference>
<keyword evidence="7 14" id="KW-0418">Kinase</keyword>
<evidence type="ECO:0000256" key="2">
    <source>
        <dbReference type="ARBA" id="ARBA00012513"/>
    </source>
</evidence>
<evidence type="ECO:0000313" key="14">
    <source>
        <dbReference type="EMBL" id="TWJ10640.1"/>
    </source>
</evidence>
<evidence type="ECO:0000256" key="9">
    <source>
        <dbReference type="ARBA" id="ARBA00022842"/>
    </source>
</evidence>
<sequence length="310" mass="35252">MSQHDTFMRTRKKSHRRLDADDLAYEAEDHDYYRSFFDEEDEDAPGGDGPPEGDRWSIWDQSEPLERGPKPYPEWLVTEAAAVDHELGILKTGKEADVFLLERAVPGTDRSCLLAAKRYRSSEHSMFRRNDGYLEGRSVRDSRESRAMANRTQFGKEAIAGRWANAEFDALRRMFEAGVAVPYPVQIFGTEILMEFIGEPDGTAAPRLAQLRPDATELADLWRQLSDSLSIMARDGFAHGDLSAYNVIVQDGRLVIIDVPQIIDVIANPRGAEFLRRDVRNIGNWFKARGLPEEQVEELAEELCRDARIH</sequence>
<feature type="domain" description="RIO kinase" evidence="13">
    <location>
        <begin position="74"/>
        <end position="305"/>
    </location>
</feature>
<name>A0A562UYC2_9ACTN</name>
<evidence type="ECO:0000256" key="4">
    <source>
        <dbReference type="ARBA" id="ARBA00022679"/>
    </source>
</evidence>
<dbReference type="GO" id="GO:0004674">
    <property type="term" value="F:protein serine/threonine kinase activity"/>
    <property type="evidence" value="ECO:0007669"/>
    <property type="project" value="UniProtKB-KW"/>
</dbReference>
<evidence type="ECO:0000256" key="3">
    <source>
        <dbReference type="ARBA" id="ARBA00022527"/>
    </source>
</evidence>
<proteinExistence type="inferred from homology"/>
<evidence type="ECO:0000256" key="5">
    <source>
        <dbReference type="ARBA" id="ARBA00022723"/>
    </source>
</evidence>
<dbReference type="InterPro" id="IPR051272">
    <property type="entry name" value="RIO-type_Ser/Thr_kinase"/>
</dbReference>
<dbReference type="AlphaFoldDB" id="A0A562UYC2"/>
<gene>
    <name evidence="14" type="ORF">LX16_4060</name>
</gene>
<comment type="similarity">
    <text evidence="1">Belongs to the protein kinase superfamily. RIO-type Ser/Thr kinase family.</text>
</comment>
<evidence type="ECO:0000256" key="11">
    <source>
        <dbReference type="ARBA" id="ARBA00048679"/>
    </source>
</evidence>
<dbReference type="SUPFAM" id="SSF56112">
    <property type="entry name" value="Protein kinase-like (PK-like)"/>
    <property type="match status" value="1"/>
</dbReference>
<dbReference type="GO" id="GO:0005524">
    <property type="term" value="F:ATP binding"/>
    <property type="evidence" value="ECO:0007669"/>
    <property type="project" value="UniProtKB-KW"/>
</dbReference>
<comment type="catalytic activity">
    <reaction evidence="11">
        <text>L-seryl-[protein] + ATP = O-phospho-L-seryl-[protein] + ADP + H(+)</text>
        <dbReference type="Rhea" id="RHEA:17989"/>
        <dbReference type="Rhea" id="RHEA-COMP:9863"/>
        <dbReference type="Rhea" id="RHEA-COMP:11604"/>
        <dbReference type="ChEBI" id="CHEBI:15378"/>
        <dbReference type="ChEBI" id="CHEBI:29999"/>
        <dbReference type="ChEBI" id="CHEBI:30616"/>
        <dbReference type="ChEBI" id="CHEBI:83421"/>
        <dbReference type="ChEBI" id="CHEBI:456216"/>
        <dbReference type="EC" id="2.7.11.1"/>
    </reaction>
</comment>
<dbReference type="PANTHER" id="PTHR45723">
    <property type="entry name" value="SERINE/THREONINE-PROTEIN KINASE RIO1"/>
    <property type="match status" value="1"/>
</dbReference>
<dbReference type="Proteomes" id="UP000321617">
    <property type="component" value="Unassembled WGS sequence"/>
</dbReference>
<dbReference type="RefSeq" id="WP_244615911.1">
    <property type="nucleotide sequence ID" value="NZ_BAABIJ010000003.1"/>
</dbReference>
<keyword evidence="8" id="KW-0067">ATP-binding</keyword>
<reference evidence="14 15" key="1">
    <citation type="journal article" date="2013" name="Stand. Genomic Sci.">
        <title>Genomic Encyclopedia of Type Strains, Phase I: The one thousand microbial genomes (KMG-I) project.</title>
        <authorList>
            <person name="Kyrpides N.C."/>
            <person name="Woyke T."/>
            <person name="Eisen J.A."/>
            <person name="Garrity G."/>
            <person name="Lilburn T.G."/>
            <person name="Beck B.J."/>
            <person name="Whitman W.B."/>
            <person name="Hugenholtz P."/>
            <person name="Klenk H.P."/>
        </authorList>
    </citation>
    <scope>NUCLEOTIDE SEQUENCE [LARGE SCALE GENOMIC DNA]</scope>
    <source>
        <strain evidence="14 15">DSM 45044</strain>
    </source>
</reference>
<evidence type="ECO:0000256" key="1">
    <source>
        <dbReference type="ARBA" id="ARBA00009196"/>
    </source>
</evidence>
<dbReference type="Gene3D" id="3.30.200.20">
    <property type="entry name" value="Phosphorylase Kinase, domain 1"/>
    <property type="match status" value="1"/>
</dbReference>
<dbReference type="Gene3D" id="1.10.510.10">
    <property type="entry name" value="Transferase(Phosphotransferase) domain 1"/>
    <property type="match status" value="1"/>
</dbReference>
<organism evidence="14 15">
    <name type="scientific">Stackebrandtia albiflava</name>
    <dbReference type="NCBI Taxonomy" id="406432"/>
    <lineage>
        <taxon>Bacteria</taxon>
        <taxon>Bacillati</taxon>
        <taxon>Actinomycetota</taxon>
        <taxon>Actinomycetes</taxon>
        <taxon>Glycomycetales</taxon>
        <taxon>Glycomycetaceae</taxon>
        <taxon>Stackebrandtia</taxon>
    </lineage>
</organism>
<evidence type="ECO:0000259" key="13">
    <source>
        <dbReference type="SMART" id="SM00090"/>
    </source>
</evidence>
<accession>A0A562UYC2</accession>
<dbReference type="InterPro" id="IPR018934">
    <property type="entry name" value="RIO_dom"/>
</dbReference>
<keyword evidence="3" id="KW-0723">Serine/threonine-protein kinase</keyword>
<keyword evidence="9" id="KW-0460">Magnesium</keyword>
<dbReference type="InterPro" id="IPR011009">
    <property type="entry name" value="Kinase-like_dom_sf"/>
</dbReference>
<keyword evidence="6" id="KW-0547">Nucleotide-binding</keyword>
<evidence type="ECO:0000313" key="15">
    <source>
        <dbReference type="Proteomes" id="UP000321617"/>
    </source>
</evidence>
<keyword evidence="5" id="KW-0479">Metal-binding</keyword>
<comment type="catalytic activity">
    <reaction evidence="10">
        <text>L-threonyl-[protein] + ATP = O-phospho-L-threonyl-[protein] + ADP + H(+)</text>
        <dbReference type="Rhea" id="RHEA:46608"/>
        <dbReference type="Rhea" id="RHEA-COMP:11060"/>
        <dbReference type="Rhea" id="RHEA-COMP:11605"/>
        <dbReference type="ChEBI" id="CHEBI:15378"/>
        <dbReference type="ChEBI" id="CHEBI:30013"/>
        <dbReference type="ChEBI" id="CHEBI:30616"/>
        <dbReference type="ChEBI" id="CHEBI:61977"/>
        <dbReference type="ChEBI" id="CHEBI:456216"/>
        <dbReference type="EC" id="2.7.11.1"/>
    </reaction>
</comment>
<dbReference type="GO" id="GO:0046872">
    <property type="term" value="F:metal ion binding"/>
    <property type="evidence" value="ECO:0007669"/>
    <property type="project" value="UniProtKB-KW"/>
</dbReference>
<evidence type="ECO:0000256" key="8">
    <source>
        <dbReference type="ARBA" id="ARBA00022840"/>
    </source>
</evidence>
<evidence type="ECO:0000256" key="10">
    <source>
        <dbReference type="ARBA" id="ARBA00047899"/>
    </source>
</evidence>
<keyword evidence="15" id="KW-1185">Reference proteome</keyword>
<feature type="region of interest" description="Disordered" evidence="12">
    <location>
        <begin position="36"/>
        <end position="58"/>
    </location>
</feature>
<evidence type="ECO:0000256" key="6">
    <source>
        <dbReference type="ARBA" id="ARBA00022741"/>
    </source>
</evidence>
<dbReference type="EC" id="2.7.11.1" evidence="2"/>
<dbReference type="InterPro" id="IPR000687">
    <property type="entry name" value="RIO_kinase"/>
</dbReference>
<comment type="caution">
    <text evidence="14">The sequence shown here is derived from an EMBL/GenBank/DDBJ whole genome shotgun (WGS) entry which is preliminary data.</text>
</comment>
<keyword evidence="4" id="KW-0808">Transferase</keyword>
<evidence type="ECO:0000256" key="12">
    <source>
        <dbReference type="SAM" id="MobiDB-lite"/>
    </source>
</evidence>
<evidence type="ECO:0000256" key="7">
    <source>
        <dbReference type="ARBA" id="ARBA00022777"/>
    </source>
</evidence>